<dbReference type="EMBL" id="UINC01209641">
    <property type="protein sequence ID" value="SVE32740.1"/>
    <property type="molecule type" value="Genomic_DNA"/>
</dbReference>
<name>A0A383CL05_9ZZZZ</name>
<evidence type="ECO:0000313" key="1">
    <source>
        <dbReference type="EMBL" id="SVE32740.1"/>
    </source>
</evidence>
<gene>
    <name evidence="1" type="ORF">METZ01_LOCUS485594</name>
</gene>
<dbReference type="Pfam" id="PF22507">
    <property type="entry name" value="DUF6994"/>
    <property type="match status" value="1"/>
</dbReference>
<sequence length="201" mass="23473">MTIIDINFDVYSDTPKGRDPDSYSPTLRSYHKILWSKDLPNGVRFDLDDNTPRLLHHKSELGEFLLSSDSIGHTYSRVKSMSHIINQIPSEEINSFFSTCSTIGAYIIFPAKKVDNQMTINGSRGLNRSIKDRFDLTLECIRRFYINESSPLSDTFQRYSSFFSLFQEFKEYKDFFLLQDLVEENDLSIKFFLPFDSFDHP</sequence>
<dbReference type="InterPro" id="IPR054263">
    <property type="entry name" value="DUF6994"/>
</dbReference>
<protein>
    <submittedName>
        <fullName evidence="1">Uncharacterized protein</fullName>
    </submittedName>
</protein>
<reference evidence="1" key="1">
    <citation type="submission" date="2018-05" db="EMBL/GenBank/DDBJ databases">
        <authorList>
            <person name="Lanie J.A."/>
            <person name="Ng W.-L."/>
            <person name="Kazmierczak K.M."/>
            <person name="Andrzejewski T.M."/>
            <person name="Davidsen T.M."/>
            <person name="Wayne K.J."/>
            <person name="Tettelin H."/>
            <person name="Glass J.I."/>
            <person name="Rusch D."/>
            <person name="Podicherti R."/>
            <person name="Tsui H.-C.T."/>
            <person name="Winkler M.E."/>
        </authorList>
    </citation>
    <scope>NUCLEOTIDE SEQUENCE</scope>
</reference>
<proteinExistence type="predicted"/>
<organism evidence="1">
    <name type="scientific">marine metagenome</name>
    <dbReference type="NCBI Taxonomy" id="408172"/>
    <lineage>
        <taxon>unclassified sequences</taxon>
        <taxon>metagenomes</taxon>
        <taxon>ecological metagenomes</taxon>
    </lineage>
</organism>
<accession>A0A383CL05</accession>
<feature type="non-terminal residue" evidence="1">
    <location>
        <position position="201"/>
    </location>
</feature>
<dbReference type="AlphaFoldDB" id="A0A383CL05"/>